<dbReference type="PRINTS" id="PR00404">
    <property type="entry name" value="MADSDOMAIN"/>
</dbReference>
<name>A0A7S0W7T0_9CRYP</name>
<dbReference type="PANTHER" id="PTHR48019">
    <property type="entry name" value="SERUM RESPONSE FACTOR HOMOLOG"/>
    <property type="match status" value="1"/>
</dbReference>
<dbReference type="InterPro" id="IPR036879">
    <property type="entry name" value="TF_MADSbox_sf"/>
</dbReference>
<evidence type="ECO:0000256" key="6">
    <source>
        <dbReference type="SAM" id="MobiDB-lite"/>
    </source>
</evidence>
<dbReference type="SUPFAM" id="SSF55455">
    <property type="entry name" value="SRF-like"/>
    <property type="match status" value="1"/>
</dbReference>
<reference evidence="8" key="1">
    <citation type="submission" date="2021-01" db="EMBL/GenBank/DDBJ databases">
        <authorList>
            <person name="Corre E."/>
            <person name="Pelletier E."/>
            <person name="Niang G."/>
            <person name="Scheremetjew M."/>
            <person name="Finn R."/>
            <person name="Kale V."/>
            <person name="Holt S."/>
            <person name="Cochrane G."/>
            <person name="Meng A."/>
            <person name="Brown T."/>
            <person name="Cohen L."/>
        </authorList>
    </citation>
    <scope>NUCLEOTIDE SEQUENCE</scope>
    <source>
        <strain evidence="8">CCMP443</strain>
    </source>
</reference>
<organism evidence="8">
    <name type="scientific">Hemiselmis tepida</name>
    <dbReference type="NCBI Taxonomy" id="464990"/>
    <lineage>
        <taxon>Eukaryota</taxon>
        <taxon>Cryptophyceae</taxon>
        <taxon>Cryptomonadales</taxon>
        <taxon>Hemiselmidaceae</taxon>
        <taxon>Hemiselmis</taxon>
    </lineage>
</organism>
<dbReference type="InterPro" id="IPR050142">
    <property type="entry name" value="MADS-box/MEF2_TF"/>
</dbReference>
<evidence type="ECO:0000313" key="8">
    <source>
        <dbReference type="EMBL" id="CAD8800400.1"/>
    </source>
</evidence>
<proteinExistence type="predicted"/>
<keyword evidence="2" id="KW-0805">Transcription regulation</keyword>
<feature type="domain" description="MADS-box" evidence="7">
    <location>
        <begin position="1"/>
        <end position="49"/>
    </location>
</feature>
<dbReference type="Pfam" id="PF00319">
    <property type="entry name" value="SRF-TF"/>
    <property type="match status" value="1"/>
</dbReference>
<feature type="compositionally biased region" description="Low complexity" evidence="6">
    <location>
        <begin position="211"/>
        <end position="247"/>
    </location>
</feature>
<evidence type="ECO:0000256" key="3">
    <source>
        <dbReference type="ARBA" id="ARBA00023125"/>
    </source>
</evidence>
<dbReference type="GO" id="GO:0003677">
    <property type="term" value="F:DNA binding"/>
    <property type="evidence" value="ECO:0007669"/>
    <property type="project" value="UniProtKB-KW"/>
</dbReference>
<protein>
    <recommendedName>
        <fullName evidence="7">MADS-box domain-containing protein</fullName>
    </recommendedName>
</protein>
<dbReference type="InterPro" id="IPR002100">
    <property type="entry name" value="TF_MADSbox"/>
</dbReference>
<evidence type="ECO:0000256" key="2">
    <source>
        <dbReference type="ARBA" id="ARBA00023015"/>
    </source>
</evidence>
<feature type="region of interest" description="Disordered" evidence="6">
    <location>
        <begin position="136"/>
        <end position="157"/>
    </location>
</feature>
<dbReference type="GO" id="GO:0046983">
    <property type="term" value="F:protein dimerization activity"/>
    <property type="evidence" value="ECO:0007669"/>
    <property type="project" value="InterPro"/>
</dbReference>
<dbReference type="AlphaFoldDB" id="A0A7S0W7T0"/>
<sequence length="481" mass="50741">MPPSKVRIERIEGHRMRQNTFHKRKLGLIKKAIELTVLTDCDCAIILRSGATSTCKEGRLMAYCNKDIQTMLTECQPTLSTIQHFTNNEYSRFSKDKDAIGQVAQAISAKKPNSHSKLHPSPASIHEQAMAAISLEDDEDSDELSTGNTTSDKVDENAELKNRLAQLEAELASLRASADAAQATAPATRRRVSESLRRPLPPPIATNWATGPSASAPAGSKRMLSPSIVAPTSSSTAAAASSARSPTHNSAIQTPEELIAGSDTPKYVGLPQFKKIRQGASPESLQPLDFAKRPAAAAPETAVGAGLVYFSPSHLAGMPQQPRSSEAMMLLCSPTAGAGFDKSPMHRGLSGLSGLSPRVLLQPPSTSAYQPMRPMSGRGMSLDLQSVFGAHAQAWAASQGQACAFPPSSTQGENYAQDSASALSGFDTVGRDDSWSLEHLLAPTQQPSGLGRPPLSPAHGLCTPLGRGPAPIDGACAGLRV</sequence>
<feature type="compositionally biased region" description="Low complexity" evidence="6">
    <location>
        <begin position="177"/>
        <end position="187"/>
    </location>
</feature>
<dbReference type="SMART" id="SM00432">
    <property type="entry name" value="MADS"/>
    <property type="match status" value="1"/>
</dbReference>
<gene>
    <name evidence="8" type="ORF">HTEP1355_LOCUS14073</name>
</gene>
<evidence type="ECO:0000259" key="7">
    <source>
        <dbReference type="PROSITE" id="PS50066"/>
    </source>
</evidence>
<dbReference type="Gene3D" id="3.40.1810.10">
    <property type="entry name" value="Transcription factor, MADS-box"/>
    <property type="match status" value="1"/>
</dbReference>
<evidence type="ECO:0000256" key="4">
    <source>
        <dbReference type="ARBA" id="ARBA00023163"/>
    </source>
</evidence>
<keyword evidence="4" id="KW-0804">Transcription</keyword>
<dbReference type="PROSITE" id="PS50066">
    <property type="entry name" value="MADS_BOX_2"/>
    <property type="match status" value="1"/>
</dbReference>
<comment type="subcellular location">
    <subcellularLocation>
        <location evidence="1">Nucleus</location>
    </subcellularLocation>
</comment>
<evidence type="ECO:0000256" key="5">
    <source>
        <dbReference type="ARBA" id="ARBA00023242"/>
    </source>
</evidence>
<accession>A0A7S0W7T0</accession>
<evidence type="ECO:0000256" key="1">
    <source>
        <dbReference type="ARBA" id="ARBA00004123"/>
    </source>
</evidence>
<keyword evidence="5" id="KW-0539">Nucleus</keyword>
<dbReference type="EMBL" id="HBFN01024276">
    <property type="protein sequence ID" value="CAD8800400.1"/>
    <property type="molecule type" value="Transcribed_RNA"/>
</dbReference>
<dbReference type="GO" id="GO:0005634">
    <property type="term" value="C:nucleus"/>
    <property type="evidence" value="ECO:0007669"/>
    <property type="project" value="UniProtKB-SubCell"/>
</dbReference>
<feature type="region of interest" description="Disordered" evidence="6">
    <location>
        <begin position="177"/>
        <end position="265"/>
    </location>
</feature>
<keyword evidence="3" id="KW-0238">DNA-binding</keyword>